<protein>
    <submittedName>
        <fullName evidence="1">Uncharacterized protein</fullName>
    </submittedName>
</protein>
<dbReference type="Proteomes" id="UP000501054">
    <property type="component" value="Segment"/>
</dbReference>
<proteinExistence type="predicted"/>
<accession>A0A6G9RY90</accession>
<evidence type="ECO:0000313" key="1">
    <source>
        <dbReference type="EMBL" id="QIR31266.1"/>
    </source>
</evidence>
<reference evidence="1 2" key="1">
    <citation type="journal article" date="2020" name="Genes (Basel)">
        <title>Comparative Genomics of Two New HF1-like Haloviruses.</title>
        <authorList>
            <person name="Dyall-Smith M."/>
            <person name="Tang S.L."/>
            <person name="Russ B."/>
            <person name="Chiang P.W."/>
            <person name="Pfeiffer F."/>
        </authorList>
    </citation>
    <scope>NUCLEOTIDE SEQUENCE [LARGE SCALE GENOMIC DNA]</scope>
</reference>
<evidence type="ECO:0000313" key="2">
    <source>
        <dbReference type="Proteomes" id="UP000501054"/>
    </source>
</evidence>
<sequence length="93" mass="10151">MGDDTIGTITGKATFQHVSIFREGEKVRVLGTYMGDDTTTYEAPPGSVRIGGLEVMVGDEEAVTVTPTEEDGWVWVTATEEELLITNEEPEDE</sequence>
<gene>
    <name evidence="1" type="ORF">HrrSp1_525</name>
</gene>
<organism evidence="1 2">
    <name type="scientific">Halorubrum virus Serpecor1</name>
    <dbReference type="NCBI Taxonomy" id="2721757"/>
    <lineage>
        <taxon>Viruses</taxon>
        <taxon>Duplodnaviria</taxon>
        <taxon>Heunggongvirae</taxon>
        <taxon>Uroviricota</taxon>
        <taxon>Caudoviricetes</taxon>
        <taxon>Thumleimavirales</taxon>
        <taxon>Hafunaviridae</taxon>
        <taxon>Haloferacalesvirus</taxon>
        <taxon>Haloferacalesvirus serpentinense</taxon>
        <taxon>Haloferacalesvirus Serpecor1</taxon>
    </lineage>
</organism>
<dbReference type="EMBL" id="MN901521">
    <property type="protein sequence ID" value="QIR31266.1"/>
    <property type="molecule type" value="Genomic_DNA"/>
</dbReference>
<name>A0A6G9RY90_9CAUD</name>
<keyword evidence="2" id="KW-1185">Reference proteome</keyword>